<dbReference type="InterPro" id="IPR000504">
    <property type="entry name" value="RRM_dom"/>
</dbReference>
<comment type="caution">
    <text evidence="6">The sequence shown here is derived from an EMBL/GenBank/DDBJ whole genome shotgun (WGS) entry which is preliminary data.</text>
</comment>
<dbReference type="Gene3D" id="3.30.70.330">
    <property type="match status" value="1"/>
</dbReference>
<name>A0A813IDU8_POLGL</name>
<sequence>PFWLKQSLPTQEVSQGGRQGLLSCGFVPVPSFLAVLLLFGSSSSCSFWLFLFFFLALLLLLFLIWNPSSWNPSSWNPMARRRSPSPVDEPQRRRRRRRRRVGEGGGGSPSRRSASPGMSGSLGRSAPAPPGSRSPSRYGEPMGRGTRAWSRSPSRRRGGRRRQHSLKTRGRRSPSVRGRGGGGGGGRRRSRSRSDPADSRPWVEKEKGGVKLFVGRLPREVNKTSLSECFEEFGEVLEVFIIASQAASGVGCAFIRMATVPAAKEAIADLHEQRVLIPDQAELGPMQVAFAKGEAMRLGLDEEEEILPSFKEARQKVVEHQEKKKFFEDMTKQQDVQQQVIAYQQQLQEHHQTMLRMIQEMDRKDLVFIIKDGQRTGGQPFKQRWWSFCDAGWSGCRDYDPGRHSKEALAHFCSVASTEYGMEPWFKKKFPDLPDSPPPPPGMPPPGPPGMLPPGGPPGMPPPGMLPPPGMGGPPFLPPTGQSGGP</sequence>
<organism evidence="6 7">
    <name type="scientific">Polarella glacialis</name>
    <name type="common">Dinoflagellate</name>
    <dbReference type="NCBI Taxonomy" id="89957"/>
    <lineage>
        <taxon>Eukaryota</taxon>
        <taxon>Sar</taxon>
        <taxon>Alveolata</taxon>
        <taxon>Dinophyceae</taxon>
        <taxon>Suessiales</taxon>
        <taxon>Suessiaceae</taxon>
        <taxon>Polarella</taxon>
    </lineage>
</organism>
<dbReference type="PROSITE" id="PS50102">
    <property type="entry name" value="RRM"/>
    <property type="match status" value="1"/>
</dbReference>
<feature type="transmembrane region" description="Helical" evidence="4">
    <location>
        <begin position="47"/>
        <end position="65"/>
    </location>
</feature>
<feature type="region of interest" description="Disordered" evidence="3">
    <location>
        <begin position="75"/>
        <end position="203"/>
    </location>
</feature>
<evidence type="ECO:0000259" key="5">
    <source>
        <dbReference type="PROSITE" id="PS50102"/>
    </source>
</evidence>
<evidence type="ECO:0000313" key="7">
    <source>
        <dbReference type="Proteomes" id="UP000626109"/>
    </source>
</evidence>
<feature type="non-terminal residue" evidence="6">
    <location>
        <position position="1"/>
    </location>
</feature>
<keyword evidence="4" id="KW-1133">Transmembrane helix</keyword>
<evidence type="ECO:0000313" key="6">
    <source>
        <dbReference type="EMBL" id="CAE8650992.1"/>
    </source>
</evidence>
<dbReference type="InterPro" id="IPR050502">
    <property type="entry name" value="Euk_RNA-bind_prot"/>
</dbReference>
<dbReference type="AlphaFoldDB" id="A0A813IDU8"/>
<feature type="compositionally biased region" description="Basic and acidic residues" evidence="3">
    <location>
        <begin position="192"/>
        <end position="203"/>
    </location>
</feature>
<feature type="transmembrane region" description="Helical" evidence="4">
    <location>
        <begin position="20"/>
        <end position="40"/>
    </location>
</feature>
<dbReference type="Proteomes" id="UP000626109">
    <property type="component" value="Unassembled WGS sequence"/>
</dbReference>
<keyword evidence="4" id="KW-0472">Membrane</keyword>
<feature type="compositionally biased region" description="Low complexity" evidence="3">
    <location>
        <begin position="109"/>
        <end position="126"/>
    </location>
</feature>
<dbReference type="GO" id="GO:0003729">
    <property type="term" value="F:mRNA binding"/>
    <property type="evidence" value="ECO:0007669"/>
    <property type="project" value="TreeGrafter"/>
</dbReference>
<accession>A0A813IDU8</accession>
<feature type="region of interest" description="Disordered" evidence="3">
    <location>
        <begin position="427"/>
        <end position="486"/>
    </location>
</feature>
<dbReference type="SUPFAM" id="SSF54928">
    <property type="entry name" value="RNA-binding domain, RBD"/>
    <property type="match status" value="1"/>
</dbReference>
<feature type="domain" description="RRM" evidence="5">
    <location>
        <begin position="210"/>
        <end position="293"/>
    </location>
</feature>
<feature type="compositionally biased region" description="Pro residues" evidence="3">
    <location>
        <begin position="434"/>
        <end position="478"/>
    </location>
</feature>
<evidence type="ECO:0000256" key="4">
    <source>
        <dbReference type="SAM" id="Phobius"/>
    </source>
</evidence>
<gene>
    <name evidence="6" type="ORF">PGLA2088_LOCUS8751</name>
</gene>
<keyword evidence="1 2" id="KW-0694">RNA-binding</keyword>
<reference evidence="6" key="1">
    <citation type="submission" date="2021-02" db="EMBL/GenBank/DDBJ databases">
        <authorList>
            <person name="Dougan E. K."/>
            <person name="Rhodes N."/>
            <person name="Thang M."/>
            <person name="Chan C."/>
        </authorList>
    </citation>
    <scope>NUCLEOTIDE SEQUENCE</scope>
</reference>
<evidence type="ECO:0000256" key="2">
    <source>
        <dbReference type="PROSITE-ProRule" id="PRU00176"/>
    </source>
</evidence>
<dbReference type="EMBL" id="CAJNNW010009486">
    <property type="protein sequence ID" value="CAE8650992.1"/>
    <property type="molecule type" value="Genomic_DNA"/>
</dbReference>
<dbReference type="SMART" id="SM00360">
    <property type="entry name" value="RRM"/>
    <property type="match status" value="1"/>
</dbReference>
<dbReference type="InterPro" id="IPR012677">
    <property type="entry name" value="Nucleotide-bd_a/b_plait_sf"/>
</dbReference>
<evidence type="ECO:0000256" key="1">
    <source>
        <dbReference type="ARBA" id="ARBA00022884"/>
    </source>
</evidence>
<evidence type="ECO:0000256" key="3">
    <source>
        <dbReference type="SAM" id="MobiDB-lite"/>
    </source>
</evidence>
<protein>
    <recommendedName>
        <fullName evidence="5">RRM domain-containing protein</fullName>
    </recommendedName>
</protein>
<dbReference type="InterPro" id="IPR035979">
    <property type="entry name" value="RBD_domain_sf"/>
</dbReference>
<feature type="compositionally biased region" description="Basic residues" evidence="3">
    <location>
        <begin position="153"/>
        <end position="174"/>
    </location>
</feature>
<proteinExistence type="predicted"/>
<dbReference type="PANTHER" id="PTHR48025">
    <property type="entry name" value="OS02G0815200 PROTEIN"/>
    <property type="match status" value="1"/>
</dbReference>
<keyword evidence="4" id="KW-0812">Transmembrane</keyword>
<dbReference type="Pfam" id="PF00076">
    <property type="entry name" value="RRM_1"/>
    <property type="match status" value="1"/>
</dbReference>
<dbReference type="PANTHER" id="PTHR48025:SF1">
    <property type="entry name" value="RRM DOMAIN-CONTAINING PROTEIN"/>
    <property type="match status" value="1"/>
</dbReference>